<dbReference type="SUPFAM" id="SSF52540">
    <property type="entry name" value="P-loop containing nucleoside triphosphate hydrolases"/>
    <property type="match status" value="1"/>
</dbReference>
<keyword evidence="6" id="KW-1185">Reference proteome</keyword>
<accession>A0A398BDE3</accession>
<proteinExistence type="inferred from homology"/>
<dbReference type="InterPro" id="IPR027417">
    <property type="entry name" value="P-loop_NTPase"/>
</dbReference>
<dbReference type="Gene3D" id="3.40.50.300">
    <property type="entry name" value="P-loop containing nucleotide triphosphate hydrolases"/>
    <property type="match status" value="1"/>
</dbReference>
<protein>
    <submittedName>
        <fullName evidence="5">Type II secretion system protein GspE</fullName>
    </submittedName>
</protein>
<dbReference type="PANTHER" id="PTHR30258">
    <property type="entry name" value="TYPE II SECRETION SYSTEM PROTEIN GSPE-RELATED"/>
    <property type="match status" value="1"/>
</dbReference>
<dbReference type="Gene3D" id="3.30.300.160">
    <property type="entry name" value="Type II secretion system, protein E, N-terminal domain"/>
    <property type="match status" value="1"/>
</dbReference>
<dbReference type="PANTHER" id="PTHR30258:SF1">
    <property type="entry name" value="PROTEIN TRANSPORT PROTEIN HOFB HOMOLOG"/>
    <property type="match status" value="1"/>
</dbReference>
<dbReference type="SUPFAM" id="SSF160246">
    <property type="entry name" value="EspE N-terminal domain-like"/>
    <property type="match status" value="1"/>
</dbReference>
<dbReference type="Proteomes" id="UP000266016">
    <property type="component" value="Unassembled WGS sequence"/>
</dbReference>
<reference evidence="5 6" key="1">
    <citation type="submission" date="2018-08" db="EMBL/GenBank/DDBJ databases">
        <title>Bacillus jemisoniae sp. nov., Bacillus chryseoplanitiae sp. nov., Bacillus resnikiae sp. nov., and Bacillus frankliniae sp. nov., isolated from Viking spacecraft and associated surfaces.</title>
        <authorList>
            <person name="Seuylemezian A."/>
            <person name="Vaishampayan P."/>
        </authorList>
    </citation>
    <scope>NUCLEOTIDE SEQUENCE [LARGE SCALE GENOMIC DNA]</scope>
    <source>
        <strain evidence="5 6">MA001</strain>
    </source>
</reference>
<evidence type="ECO:0000313" key="5">
    <source>
        <dbReference type="EMBL" id="RID88165.1"/>
    </source>
</evidence>
<evidence type="ECO:0000256" key="1">
    <source>
        <dbReference type="ARBA" id="ARBA00006611"/>
    </source>
</evidence>
<keyword evidence="2" id="KW-0547">Nucleotide-binding</keyword>
<sequence length="546" mass="61198">MAKERKRLGDLLVEAGIITEEKLEETLREKKSGQRLGDALLERGLISEQQLIEVLEFQLGIPHISLYRYPVDVSLLNLVSKDFAFRNTLLPIKKEDNQLIVAMNDPMNYIALDDMRLSTGFQISPVIATKEDIVSALYKYYNMSETFEDMELEGLDDGEDEGAPAVRLMNQILAAGVQLKASDIHIDPHDTKILVRYRVDGILRTERVLSKNIYNLLISRIKIMANLNITESRLPQDGRVKLDVNLTPVDLRISLLPTVDGEKVVIRILDLTSVRINLSQLGFNKVNAQKFMSMIERPSGMVLITGPTGSGKTSTLYAALNQLNTQEVNIVTIEDPVEYQLPGINQVQVNQTVGLTFATGLRSILRQDPNIIMIGEIRDTETADIAVRASLTGHLVLSTLHTNSALLTIPRLLDMDIEPYLVVSSLTGVVAQRLVRKVCSQCKQEYHPTEMEKTLYQKRGIKVDTLYKGKGCNTCQNSGYRGRLAIHEVLTIDDTIRSMMMNNKSIQEVKQYAMRSGMIFLLDDGLLKAKAGLTTVEEVLRVTIQE</sequence>
<feature type="domain" description="AAA+ ATPase" evidence="4">
    <location>
        <begin position="298"/>
        <end position="421"/>
    </location>
</feature>
<comment type="similarity">
    <text evidence="1">Belongs to the GSP E family.</text>
</comment>
<name>A0A398BDE3_9BACI</name>
<dbReference type="InterPro" id="IPR001482">
    <property type="entry name" value="T2SS/T4SS_dom"/>
</dbReference>
<dbReference type="FunFam" id="3.30.300.160:FF:000002">
    <property type="entry name" value="Type II secretion system protein E"/>
    <property type="match status" value="1"/>
</dbReference>
<dbReference type="GO" id="GO:0005524">
    <property type="term" value="F:ATP binding"/>
    <property type="evidence" value="ECO:0007669"/>
    <property type="project" value="UniProtKB-KW"/>
</dbReference>
<dbReference type="AlphaFoldDB" id="A0A398BDE3"/>
<dbReference type="EMBL" id="QWVS01000009">
    <property type="protein sequence ID" value="RID88165.1"/>
    <property type="molecule type" value="Genomic_DNA"/>
</dbReference>
<dbReference type="InterPro" id="IPR007831">
    <property type="entry name" value="T2SS_GspE_N"/>
</dbReference>
<dbReference type="FunFam" id="3.40.50.300:FF:000398">
    <property type="entry name" value="Type IV pilus assembly ATPase PilB"/>
    <property type="match status" value="1"/>
</dbReference>
<gene>
    <name evidence="5" type="ORF">D1953_04740</name>
</gene>
<dbReference type="Gene3D" id="3.30.450.90">
    <property type="match status" value="1"/>
</dbReference>
<dbReference type="InterPro" id="IPR003593">
    <property type="entry name" value="AAA+_ATPase"/>
</dbReference>
<dbReference type="SMART" id="SM00382">
    <property type="entry name" value="AAA"/>
    <property type="match status" value="1"/>
</dbReference>
<dbReference type="GO" id="GO:0005886">
    <property type="term" value="C:plasma membrane"/>
    <property type="evidence" value="ECO:0007669"/>
    <property type="project" value="TreeGrafter"/>
</dbReference>
<organism evidence="5 6">
    <name type="scientific">Peribacillus asahii</name>
    <dbReference type="NCBI Taxonomy" id="228899"/>
    <lineage>
        <taxon>Bacteria</taxon>
        <taxon>Bacillati</taxon>
        <taxon>Bacillota</taxon>
        <taxon>Bacilli</taxon>
        <taxon>Bacillales</taxon>
        <taxon>Bacillaceae</taxon>
        <taxon>Peribacillus</taxon>
    </lineage>
</organism>
<evidence type="ECO:0000256" key="3">
    <source>
        <dbReference type="ARBA" id="ARBA00022840"/>
    </source>
</evidence>
<dbReference type="CDD" id="cd01129">
    <property type="entry name" value="PulE-GspE-like"/>
    <property type="match status" value="1"/>
</dbReference>
<dbReference type="InterPro" id="IPR037257">
    <property type="entry name" value="T2SS_E_N_sf"/>
</dbReference>
<evidence type="ECO:0000259" key="4">
    <source>
        <dbReference type="SMART" id="SM00382"/>
    </source>
</evidence>
<evidence type="ECO:0000313" key="6">
    <source>
        <dbReference type="Proteomes" id="UP000266016"/>
    </source>
</evidence>
<dbReference type="RefSeq" id="WP_119116017.1">
    <property type="nucleotide sequence ID" value="NZ_QWVS01000009.1"/>
</dbReference>
<dbReference type="Pfam" id="PF00437">
    <property type="entry name" value="T2SSE"/>
    <property type="match status" value="1"/>
</dbReference>
<dbReference type="GO" id="GO:0016887">
    <property type="term" value="F:ATP hydrolysis activity"/>
    <property type="evidence" value="ECO:0007669"/>
    <property type="project" value="TreeGrafter"/>
</dbReference>
<evidence type="ECO:0000256" key="2">
    <source>
        <dbReference type="ARBA" id="ARBA00022741"/>
    </source>
</evidence>
<keyword evidence="3" id="KW-0067">ATP-binding</keyword>
<comment type="caution">
    <text evidence="5">The sequence shown here is derived from an EMBL/GenBank/DDBJ whole genome shotgun (WGS) entry which is preliminary data.</text>
</comment>
<dbReference type="Pfam" id="PF05157">
    <property type="entry name" value="MshEN"/>
    <property type="match status" value="1"/>
</dbReference>